<dbReference type="SUPFAM" id="SSF48452">
    <property type="entry name" value="TPR-like"/>
    <property type="match status" value="1"/>
</dbReference>
<dbReference type="GO" id="GO:0005524">
    <property type="term" value="F:ATP binding"/>
    <property type="evidence" value="ECO:0007669"/>
    <property type="project" value="UniProtKB-UniRule"/>
</dbReference>
<dbReference type="GeneID" id="29698510"/>
<dbReference type="SUPFAM" id="SSF56112">
    <property type="entry name" value="Protein kinase-like (PK-like)"/>
    <property type="match status" value="1"/>
</dbReference>
<dbReference type="GO" id="GO:0004672">
    <property type="term" value="F:protein kinase activity"/>
    <property type="evidence" value="ECO:0007669"/>
    <property type="project" value="InterPro"/>
</dbReference>
<dbReference type="InterPro" id="IPR011009">
    <property type="entry name" value="Kinase-like_dom_sf"/>
</dbReference>
<dbReference type="SUPFAM" id="SSF52540">
    <property type="entry name" value="P-loop containing nucleoside triphosphate hydrolases"/>
    <property type="match status" value="1"/>
</dbReference>
<evidence type="ECO:0000256" key="2">
    <source>
        <dbReference type="ARBA" id="ARBA00022840"/>
    </source>
</evidence>
<dbReference type="PANTHER" id="PTHR47691">
    <property type="entry name" value="REGULATOR-RELATED"/>
    <property type="match status" value="1"/>
</dbReference>
<gene>
    <name evidence="5" type="ORF">BZL30_4170</name>
</gene>
<dbReference type="InterPro" id="IPR002182">
    <property type="entry name" value="NB-ARC"/>
</dbReference>
<evidence type="ECO:0000313" key="6">
    <source>
        <dbReference type="Proteomes" id="UP000189229"/>
    </source>
</evidence>
<dbReference type="Gene3D" id="1.25.40.10">
    <property type="entry name" value="Tetratricopeptide repeat domain"/>
    <property type="match status" value="1"/>
</dbReference>
<dbReference type="PRINTS" id="PR00364">
    <property type="entry name" value="DISEASERSIST"/>
</dbReference>
<feature type="domain" description="Protein kinase" evidence="4">
    <location>
        <begin position="26"/>
        <end position="287"/>
    </location>
</feature>
<reference evidence="5 6" key="1">
    <citation type="submission" date="2017-02" db="EMBL/GenBank/DDBJ databases">
        <title>Complete genome sequences of Mycobacterium kansasii strains isolated from rhesus macaques.</title>
        <authorList>
            <person name="Panda A."/>
            <person name="Nagaraj S."/>
            <person name="Zhao X."/>
            <person name="Tettelin H."/>
            <person name="Detolla L.J."/>
        </authorList>
    </citation>
    <scope>NUCLEOTIDE SEQUENCE [LARGE SCALE GENOMIC DNA]</scope>
    <source>
        <strain evidence="5 6">11-3813</strain>
    </source>
</reference>
<organism evidence="5 6">
    <name type="scientific">Mycobacterium kansasii</name>
    <dbReference type="NCBI Taxonomy" id="1768"/>
    <lineage>
        <taxon>Bacteria</taxon>
        <taxon>Bacillati</taxon>
        <taxon>Actinomycetota</taxon>
        <taxon>Actinomycetes</taxon>
        <taxon>Mycobacteriales</taxon>
        <taxon>Mycobacteriaceae</taxon>
        <taxon>Mycobacterium</taxon>
    </lineage>
</organism>
<name>A0A1V3XB35_MYCKA</name>
<dbReference type="Gene3D" id="1.10.510.10">
    <property type="entry name" value="Transferase(Phosphotransferase) domain 1"/>
    <property type="match status" value="1"/>
</dbReference>
<dbReference type="PANTHER" id="PTHR47691:SF3">
    <property type="entry name" value="HTH-TYPE TRANSCRIPTIONAL REGULATOR RV0890C-RELATED"/>
    <property type="match status" value="1"/>
</dbReference>
<dbReference type="GO" id="GO:0043531">
    <property type="term" value="F:ADP binding"/>
    <property type="evidence" value="ECO:0007669"/>
    <property type="project" value="InterPro"/>
</dbReference>
<dbReference type="Gene3D" id="3.40.50.300">
    <property type="entry name" value="P-loop containing nucleotide triphosphate hydrolases"/>
    <property type="match status" value="1"/>
</dbReference>
<protein>
    <submittedName>
        <fullName evidence="5">Kinase domain protein</fullName>
    </submittedName>
</protein>
<evidence type="ECO:0000313" key="5">
    <source>
        <dbReference type="EMBL" id="OOK75946.1"/>
    </source>
</evidence>
<evidence type="ECO:0000256" key="3">
    <source>
        <dbReference type="PROSITE-ProRule" id="PRU10141"/>
    </source>
</evidence>
<keyword evidence="1 3" id="KW-0547">Nucleotide-binding</keyword>
<keyword evidence="2 3" id="KW-0067">ATP-binding</keyword>
<keyword evidence="5" id="KW-0808">Transferase</keyword>
<dbReference type="AlphaFoldDB" id="A0A1V3XB35"/>
<proteinExistence type="predicted"/>
<sequence length="1001" mass="108229">MGIDAAFETSIGVGDPIAADLSAAGFKDAEIIGRGGFGVVYRCRQVALQREVAVKVLSVELDENRARFIREQQAMARLTGHPNIVPVLQVGETTFGHPFLVMPYCGLGCIQDRIHRLGVLEVAEALRLGVKIAGALASAHQIEILHRDIKPANILLSDYGEPALCDFGISRMSGAYHTATGVVSGSPAFLAPELLGGDAASAASDVYGLGLTLFTALTGHAAFERCDGEEAVAHLLRIATEPPPDLRRYGVPEQVAAVVERAITRTAGDRPSALELGELLQQVQARLGLPVDDMALEGGQGPERRRRHSVVLSSEAGAGGKLPAPVASFVGRGAETTQLHELLSTSRLVTLSGIGGVGKTTLAAQTAAGLQLQFADGVWWVELAELRDGALLTEVIASTLGVRDQVGRELSDVLVDYLAQRQALLVFDNCEHLIDDVAKLADVLLRTCRHLKILATSREVLDIEGEAVLRVAPLPCPTFDGEPTIGALSDNEAVQLFVQRARAAVPGFQLDDHNTTAIARICARVDGLPLAIELAAARMRAMSAEQIAEELSGRYELLTRGRRGAHSRQQSIAACVGWSYDLCTESEQRLWCRLSVLAANFELPAARDICADDMPGSQFLDLVCALVDKSILIRTEYDDVVCFRLLETLRDYGKGRCADAERLTLARCHAGWYHRLVVDAEEQWFSPQQLQWVSRLMREMPNIREALQFNLGDCPARAAEMVAALRRFWMFHGMLSEGFQWTSRALAVVASEPSVARIRTLFTAAHIGLERGDLGAAMGWLTEARQLLEVIDDPLTRGRISYLDGYTGLLTGGIDHGRQCLLQAIASTDDFEVQVASMSALCWMDLICGDAASALAWSQKALALTETRGDWALRGIATGVVGVAHWALGQLQTAEQLLQQAFELSVAVYDTFALANGFEVRAWITESLGQPRQAVVLMAAAAEISRVSGAPLVSSFVGGFHAECERRIREQLSAEEFQAAWDEGSATSMSDLARVFLQPCS</sequence>
<dbReference type="Pfam" id="PF00069">
    <property type="entry name" value="Pkinase"/>
    <property type="match status" value="1"/>
</dbReference>
<dbReference type="InterPro" id="IPR008271">
    <property type="entry name" value="Ser/Thr_kinase_AS"/>
</dbReference>
<dbReference type="EMBL" id="MVBM01000003">
    <property type="protein sequence ID" value="OOK75946.1"/>
    <property type="molecule type" value="Genomic_DNA"/>
</dbReference>
<dbReference type="Pfam" id="PF00931">
    <property type="entry name" value="NB-ARC"/>
    <property type="match status" value="1"/>
</dbReference>
<dbReference type="PROSITE" id="PS00107">
    <property type="entry name" value="PROTEIN_KINASE_ATP"/>
    <property type="match status" value="1"/>
</dbReference>
<evidence type="ECO:0000256" key="1">
    <source>
        <dbReference type="ARBA" id="ARBA00022741"/>
    </source>
</evidence>
<keyword evidence="5" id="KW-0418">Kinase</keyword>
<feature type="binding site" evidence="3">
    <location>
        <position position="55"/>
    </location>
    <ligand>
        <name>ATP</name>
        <dbReference type="ChEBI" id="CHEBI:30616"/>
    </ligand>
</feature>
<comment type="caution">
    <text evidence="5">The sequence shown here is derived from an EMBL/GenBank/DDBJ whole genome shotgun (WGS) entry which is preliminary data.</text>
</comment>
<dbReference type="InterPro" id="IPR000719">
    <property type="entry name" value="Prot_kinase_dom"/>
</dbReference>
<dbReference type="PROSITE" id="PS50011">
    <property type="entry name" value="PROTEIN_KINASE_DOM"/>
    <property type="match status" value="1"/>
</dbReference>
<dbReference type="Proteomes" id="UP000189229">
    <property type="component" value="Unassembled WGS sequence"/>
</dbReference>
<dbReference type="InterPro" id="IPR027417">
    <property type="entry name" value="P-loop_NTPase"/>
</dbReference>
<dbReference type="SMART" id="SM00220">
    <property type="entry name" value="S_TKc"/>
    <property type="match status" value="1"/>
</dbReference>
<dbReference type="CDD" id="cd14014">
    <property type="entry name" value="STKc_PknB_like"/>
    <property type="match status" value="1"/>
</dbReference>
<dbReference type="InterPro" id="IPR011990">
    <property type="entry name" value="TPR-like_helical_dom_sf"/>
</dbReference>
<dbReference type="PROSITE" id="PS00108">
    <property type="entry name" value="PROTEIN_KINASE_ST"/>
    <property type="match status" value="1"/>
</dbReference>
<evidence type="ECO:0000259" key="4">
    <source>
        <dbReference type="PROSITE" id="PS50011"/>
    </source>
</evidence>
<accession>A0A1V3XB35</accession>
<dbReference type="InterPro" id="IPR017441">
    <property type="entry name" value="Protein_kinase_ATP_BS"/>
</dbReference>
<dbReference type="RefSeq" id="WP_023369227.1">
    <property type="nucleotide sequence ID" value="NZ_BLYZ01000003.1"/>
</dbReference>